<gene>
    <name evidence="2" type="ORF">SAMN02746089_01088</name>
</gene>
<dbReference type="OrthoDB" id="9772924at2"/>
<proteinExistence type="predicted"/>
<evidence type="ECO:0000259" key="1">
    <source>
        <dbReference type="Pfam" id="PF00496"/>
    </source>
</evidence>
<dbReference type="GO" id="GO:1904680">
    <property type="term" value="F:peptide transmembrane transporter activity"/>
    <property type="evidence" value="ECO:0007669"/>
    <property type="project" value="TreeGrafter"/>
</dbReference>
<dbReference type="PROSITE" id="PS51257">
    <property type="entry name" value="PROKAR_LIPOPROTEIN"/>
    <property type="match status" value="1"/>
</dbReference>
<feature type="domain" description="Solute-binding protein family 5" evidence="1">
    <location>
        <begin position="101"/>
        <end position="489"/>
    </location>
</feature>
<dbReference type="Proteomes" id="UP000184088">
    <property type="component" value="Unassembled WGS sequence"/>
</dbReference>
<dbReference type="InterPro" id="IPR039424">
    <property type="entry name" value="SBP_5"/>
</dbReference>
<protein>
    <submittedName>
        <fullName evidence="2">Peptide/nickel transport system substrate-binding protein</fullName>
    </submittedName>
</protein>
<dbReference type="GO" id="GO:0043190">
    <property type="term" value="C:ATP-binding cassette (ABC) transporter complex"/>
    <property type="evidence" value="ECO:0007669"/>
    <property type="project" value="InterPro"/>
</dbReference>
<dbReference type="STRING" id="1121256.SAMN02746089_01088"/>
<dbReference type="InterPro" id="IPR000914">
    <property type="entry name" value="SBP_5_dom"/>
</dbReference>
<dbReference type="Pfam" id="PF00496">
    <property type="entry name" value="SBP_bac_5"/>
    <property type="match status" value="1"/>
</dbReference>
<organism evidence="2 3">
    <name type="scientific">Caldanaerobius fijiensis DSM 17918</name>
    <dbReference type="NCBI Taxonomy" id="1121256"/>
    <lineage>
        <taxon>Bacteria</taxon>
        <taxon>Bacillati</taxon>
        <taxon>Bacillota</taxon>
        <taxon>Clostridia</taxon>
        <taxon>Thermoanaerobacterales</taxon>
        <taxon>Thermoanaerobacteraceae</taxon>
        <taxon>Caldanaerobius</taxon>
    </lineage>
</organism>
<dbReference type="SUPFAM" id="SSF53850">
    <property type="entry name" value="Periplasmic binding protein-like II"/>
    <property type="match status" value="1"/>
</dbReference>
<name>A0A1M4XW44_9THEO</name>
<dbReference type="CDD" id="cd08509">
    <property type="entry name" value="PBP2_TmCBP_oligosaccharides_like"/>
    <property type="match status" value="1"/>
</dbReference>
<dbReference type="Gene3D" id="3.90.76.10">
    <property type="entry name" value="Dipeptide-binding Protein, Domain 1"/>
    <property type="match status" value="1"/>
</dbReference>
<evidence type="ECO:0000313" key="3">
    <source>
        <dbReference type="Proteomes" id="UP000184088"/>
    </source>
</evidence>
<evidence type="ECO:0000313" key="2">
    <source>
        <dbReference type="EMBL" id="SHE97645.1"/>
    </source>
</evidence>
<dbReference type="RefSeq" id="WP_073342462.1">
    <property type="nucleotide sequence ID" value="NZ_FQVH01000009.1"/>
</dbReference>
<dbReference type="Gene3D" id="3.10.105.10">
    <property type="entry name" value="Dipeptide-binding Protein, Domain 3"/>
    <property type="match status" value="1"/>
</dbReference>
<dbReference type="Gene3D" id="3.40.190.10">
    <property type="entry name" value="Periplasmic binding protein-like II"/>
    <property type="match status" value="1"/>
</dbReference>
<accession>A0A1M4XW44</accession>
<sequence length="610" mass="69078">MSSIMKRLSLILAVVFLLSIFLVGCKKSSTEQTSGTAKVNTTQENTSGGSLVNKDKRLVIDGGIWDAPPVYHGNPFAAGGIGPVGGVVFEPLFQWVSVTGEYYPRLGESMEDKGTETIVHLRKGVVWQDGKPFTSKDVLNNYYLGFLSGWMIWTYLDSIEAPDDYTVVFKWKQPTIMNKFLVSQDGEVAPYHIYGKWGDQVKPYISKRDAKGQLDEESNKALSKIRTDLQAFKPQLPLGTGPFKVKTVTASDIICEKFNQYWGAKNVHFNQVRYVKVPTNEVAWSLLRSGQLDYAGRVGPKNVMDEILQKNSYIKMYPETDLTTFSLIFNMEKAPFNDLNFRKAIVYAINRDTVREVSLYYSSSVNDVATYGILPSIKDRWLTPDFQEKLTKFTYDPSKAESILKEAGYSKGSDNIWRDKSGKAMKYEISVPGGWSDWVLAAENMATQLTQFGIPTKVRTIDNAQYWDMLNKGNYDMAIEFGVGAWGFASHPFTTFNRIYNGLARELGLINRNDPNAKMTKKFKGPNGEDVDVIESIKQLAVTLDEQAQKEIINKLVFVTNENVIFMDFLEKKQPVWINTKYVEGWPDKDDPLIYYAGWQMIVNGQLKPR</sequence>
<keyword evidence="3" id="KW-1185">Reference proteome</keyword>
<dbReference type="PANTHER" id="PTHR30290">
    <property type="entry name" value="PERIPLASMIC BINDING COMPONENT OF ABC TRANSPORTER"/>
    <property type="match status" value="1"/>
</dbReference>
<dbReference type="AlphaFoldDB" id="A0A1M4XW44"/>
<dbReference type="GO" id="GO:0015833">
    <property type="term" value="P:peptide transport"/>
    <property type="evidence" value="ECO:0007669"/>
    <property type="project" value="TreeGrafter"/>
</dbReference>
<reference evidence="2 3" key="1">
    <citation type="submission" date="2016-11" db="EMBL/GenBank/DDBJ databases">
        <authorList>
            <person name="Jaros S."/>
            <person name="Januszkiewicz K."/>
            <person name="Wedrychowicz H."/>
        </authorList>
    </citation>
    <scope>NUCLEOTIDE SEQUENCE [LARGE SCALE GENOMIC DNA]</scope>
    <source>
        <strain evidence="2 3">DSM 17918</strain>
    </source>
</reference>
<dbReference type="GO" id="GO:0042597">
    <property type="term" value="C:periplasmic space"/>
    <property type="evidence" value="ECO:0007669"/>
    <property type="project" value="UniProtKB-ARBA"/>
</dbReference>
<dbReference type="EMBL" id="FQVH01000009">
    <property type="protein sequence ID" value="SHE97645.1"/>
    <property type="molecule type" value="Genomic_DNA"/>
</dbReference>